<feature type="region of interest" description="Disordered" evidence="5">
    <location>
        <begin position="49"/>
        <end position="78"/>
    </location>
</feature>
<organism evidence="8 9">
    <name type="scientific">Lactococcus petauri</name>
    <dbReference type="NCBI Taxonomy" id="1940789"/>
    <lineage>
        <taxon>Bacteria</taxon>
        <taxon>Bacillati</taxon>
        <taxon>Bacillota</taxon>
        <taxon>Bacilli</taxon>
        <taxon>Lactobacillales</taxon>
        <taxon>Streptococcaceae</taxon>
        <taxon>Lactococcus</taxon>
    </lineage>
</organism>
<name>A0A252CAF6_9LACT</name>
<keyword evidence="1" id="KW-0134">Cell wall</keyword>
<protein>
    <recommendedName>
        <fullName evidence="7">Gram-positive cocci surface proteins LPxTG domain-containing protein</fullName>
    </recommendedName>
</protein>
<keyword evidence="4" id="KW-0572">Peptidoglycan-anchor</keyword>
<comment type="caution">
    <text evidence="8">The sequence shown here is derived from an EMBL/GenBank/DDBJ whole genome shotgun (WGS) entry which is preliminary data.</text>
</comment>
<keyword evidence="6" id="KW-0472">Membrane</keyword>
<evidence type="ECO:0000256" key="1">
    <source>
        <dbReference type="ARBA" id="ARBA00022512"/>
    </source>
</evidence>
<evidence type="ECO:0000256" key="2">
    <source>
        <dbReference type="ARBA" id="ARBA00022525"/>
    </source>
</evidence>
<evidence type="ECO:0000313" key="9">
    <source>
        <dbReference type="Proteomes" id="UP000194606"/>
    </source>
</evidence>
<evidence type="ECO:0000256" key="6">
    <source>
        <dbReference type="SAM" id="Phobius"/>
    </source>
</evidence>
<dbReference type="RefSeq" id="WP_086583312.1">
    <property type="nucleotide sequence ID" value="NZ_CP127854.1"/>
</dbReference>
<evidence type="ECO:0000259" key="7">
    <source>
        <dbReference type="PROSITE" id="PS50847"/>
    </source>
</evidence>
<keyword evidence="6" id="KW-0812">Transmembrane</keyword>
<dbReference type="Pfam" id="PF00746">
    <property type="entry name" value="Gram_pos_anchor"/>
    <property type="match status" value="1"/>
</dbReference>
<keyword evidence="6" id="KW-1133">Transmembrane helix</keyword>
<evidence type="ECO:0000256" key="4">
    <source>
        <dbReference type="ARBA" id="ARBA00023088"/>
    </source>
</evidence>
<keyword evidence="3" id="KW-0732">Signal</keyword>
<sequence length="116" mass="13187">MDLYLEKFFKKEEGKDIVYTVKEITKVNGYEITIGNNNKGNIIINKHNVTSKSDENKPSYEEDTPKLEPSSLDHNALPETGENERVTFVSAGMGLILVIVALIASIFYFKRFKNNK</sequence>
<feature type="compositionally biased region" description="Basic and acidic residues" evidence="5">
    <location>
        <begin position="52"/>
        <end position="66"/>
    </location>
</feature>
<reference evidence="8 9" key="1">
    <citation type="submission" date="2017-02" db="EMBL/GenBank/DDBJ databases">
        <authorList>
            <person name="Peterson S.W."/>
        </authorList>
    </citation>
    <scope>NUCLEOTIDE SEQUENCE [LARGE SCALE GENOMIC DNA]</scope>
    <source>
        <strain evidence="8">159469</strain>
    </source>
</reference>
<evidence type="ECO:0000256" key="3">
    <source>
        <dbReference type="ARBA" id="ARBA00022729"/>
    </source>
</evidence>
<accession>A0A252CAF6</accession>
<dbReference type="AlphaFoldDB" id="A0A252CAF6"/>
<dbReference type="InterPro" id="IPR019931">
    <property type="entry name" value="LPXTG_anchor"/>
</dbReference>
<dbReference type="EMBL" id="MUIZ01000012">
    <property type="protein sequence ID" value="OUK02796.1"/>
    <property type="molecule type" value="Genomic_DNA"/>
</dbReference>
<gene>
    <name evidence="8" type="ORF">BZZ03_11020</name>
</gene>
<proteinExistence type="predicted"/>
<keyword evidence="2" id="KW-0964">Secreted</keyword>
<dbReference type="SUPFAM" id="SSF49478">
    <property type="entry name" value="Cna protein B-type domain"/>
    <property type="match status" value="1"/>
</dbReference>
<evidence type="ECO:0000313" key="8">
    <source>
        <dbReference type="EMBL" id="OUK02796.1"/>
    </source>
</evidence>
<feature type="transmembrane region" description="Helical" evidence="6">
    <location>
        <begin position="88"/>
        <end position="109"/>
    </location>
</feature>
<feature type="domain" description="Gram-positive cocci surface proteins LPxTG" evidence="7">
    <location>
        <begin position="77"/>
        <end position="116"/>
    </location>
</feature>
<evidence type="ECO:0000256" key="5">
    <source>
        <dbReference type="SAM" id="MobiDB-lite"/>
    </source>
</evidence>
<dbReference type="Proteomes" id="UP000194606">
    <property type="component" value="Unassembled WGS sequence"/>
</dbReference>
<dbReference type="PROSITE" id="PS50847">
    <property type="entry name" value="GRAM_POS_ANCHORING"/>
    <property type="match status" value="1"/>
</dbReference>
<dbReference type="NCBIfam" id="TIGR01167">
    <property type="entry name" value="LPXTG_anchor"/>
    <property type="match status" value="1"/>
</dbReference>